<feature type="transmembrane region" description="Helical" evidence="1">
    <location>
        <begin position="12"/>
        <end position="30"/>
    </location>
</feature>
<evidence type="ECO:0008006" key="4">
    <source>
        <dbReference type="Google" id="ProtNLM"/>
    </source>
</evidence>
<keyword evidence="1" id="KW-0812">Transmembrane</keyword>
<comment type="caution">
    <text evidence="2">The sequence shown here is derived from an EMBL/GenBank/DDBJ whole genome shotgun (WGS) entry which is preliminary data.</text>
</comment>
<evidence type="ECO:0000313" key="3">
    <source>
        <dbReference type="Proteomes" id="UP000613266"/>
    </source>
</evidence>
<keyword evidence="3" id="KW-1185">Reference proteome</keyword>
<accession>A0A931J3E7</accession>
<organism evidence="2 3">
    <name type="scientific">Inhella proteolytica</name>
    <dbReference type="NCBI Taxonomy" id="2795029"/>
    <lineage>
        <taxon>Bacteria</taxon>
        <taxon>Pseudomonadati</taxon>
        <taxon>Pseudomonadota</taxon>
        <taxon>Betaproteobacteria</taxon>
        <taxon>Burkholderiales</taxon>
        <taxon>Sphaerotilaceae</taxon>
        <taxon>Inhella</taxon>
    </lineage>
</organism>
<reference evidence="2" key="1">
    <citation type="submission" date="2020-12" db="EMBL/GenBank/DDBJ databases">
        <title>The genome sequence of Inhella sp. 1Y17.</title>
        <authorList>
            <person name="Liu Y."/>
        </authorList>
    </citation>
    <scope>NUCLEOTIDE SEQUENCE</scope>
    <source>
        <strain evidence="2">1Y17</strain>
    </source>
</reference>
<dbReference type="AlphaFoldDB" id="A0A931J3E7"/>
<keyword evidence="1" id="KW-0472">Membrane</keyword>
<gene>
    <name evidence="2" type="ORF">I7X39_01590</name>
</gene>
<proteinExistence type="predicted"/>
<dbReference type="RefSeq" id="WP_198109197.1">
    <property type="nucleotide sequence ID" value="NZ_JAEDAK010000001.1"/>
</dbReference>
<evidence type="ECO:0000256" key="1">
    <source>
        <dbReference type="SAM" id="Phobius"/>
    </source>
</evidence>
<sequence>MTPRKTQTGAATLVVVMVLFFVMALVAAYANRNLIVEQRVAVNYQEATLANEVAIKGADTLLALLNAPNVSEQCQVSAGGANTLRERLVSFDDTGRVIPYVADNRLGNGVTDVVICDQPTDGSWTCQCPLDRKPSGLPEASNRSSSARLRISATLPGPGHLELTSLGCAQGSQNCRENLGTGSTDDTVGFFAQMKRKVRLVLVSAVKMPPTSALVATGGVDLGAGMAAANDDATAGGVAIQHGLPATGALDQVRGPGGSGKDFAMLMNPALNSLSPEAFFQRSFGMGMDDYRQQAAVDRVDCSGDCAQTLRERIGAGAQVLWHDGDMSLASDATLGSKTRPIVLIVNGQLRIQGALRIHGLVFAAGNAEWLSGSMGASWLNGALLVAGNWASSAGVQLRHDSQVLNRLKVAAGTFVRAPGGAWSEQ</sequence>
<protein>
    <recommendedName>
        <fullName evidence="4">Type 4 fimbrial biogenesis protein PilX N-terminal domain-containing protein</fullName>
    </recommendedName>
</protein>
<dbReference type="Proteomes" id="UP000613266">
    <property type="component" value="Unassembled WGS sequence"/>
</dbReference>
<dbReference type="EMBL" id="JAEDAK010000001">
    <property type="protein sequence ID" value="MBH9575587.1"/>
    <property type="molecule type" value="Genomic_DNA"/>
</dbReference>
<keyword evidence="1" id="KW-1133">Transmembrane helix</keyword>
<name>A0A931J3E7_9BURK</name>
<evidence type="ECO:0000313" key="2">
    <source>
        <dbReference type="EMBL" id="MBH9575587.1"/>
    </source>
</evidence>